<feature type="domain" description="HTH-like" evidence="1">
    <location>
        <begin position="54"/>
        <end position="110"/>
    </location>
</feature>
<dbReference type="EMBL" id="QZEV01000180">
    <property type="protein sequence ID" value="RJK95252.1"/>
    <property type="molecule type" value="Genomic_DNA"/>
</dbReference>
<evidence type="ECO:0000313" key="2">
    <source>
        <dbReference type="EMBL" id="RJK95252.1"/>
    </source>
</evidence>
<dbReference type="Proteomes" id="UP000285530">
    <property type="component" value="Unassembled WGS sequence"/>
</dbReference>
<evidence type="ECO:0000259" key="1">
    <source>
        <dbReference type="Pfam" id="PF13276"/>
    </source>
</evidence>
<protein>
    <recommendedName>
        <fullName evidence="1">HTH-like domain-containing protein</fullName>
    </recommendedName>
</protein>
<accession>A0A418ZP66</accession>
<sequence length="168" mass="19373">MRIGMRGGWDIAASSVRARWAGPICKLLPIAPPTYHEHLAKRADPYQGSDRTRRDETLRPEILRVFEENWRVYGARKICRRLGREGFDVARCTVARLPKRMGSQSIIRGKPHRTTIPDKKQLCPLAKVNRQLRVPAPNMLWVSDFTHVATWRGFVYVAVRRENSPLDC</sequence>
<dbReference type="OrthoDB" id="9803878at2"/>
<dbReference type="AlphaFoldDB" id="A0A418ZP66"/>
<organism evidence="2 3">
    <name type="scientific">Paracoccus aestuarii</name>
    <dbReference type="NCBI Taxonomy" id="453842"/>
    <lineage>
        <taxon>Bacteria</taxon>
        <taxon>Pseudomonadati</taxon>
        <taxon>Pseudomonadota</taxon>
        <taxon>Alphaproteobacteria</taxon>
        <taxon>Rhodobacterales</taxon>
        <taxon>Paracoccaceae</taxon>
        <taxon>Paracoccus</taxon>
    </lineage>
</organism>
<dbReference type="PANTHER" id="PTHR46889">
    <property type="entry name" value="TRANSPOSASE INSF FOR INSERTION SEQUENCE IS3B-RELATED"/>
    <property type="match status" value="1"/>
</dbReference>
<dbReference type="PANTHER" id="PTHR46889:SF4">
    <property type="entry name" value="TRANSPOSASE INSO FOR INSERTION SEQUENCE ELEMENT IS911B-RELATED"/>
    <property type="match status" value="1"/>
</dbReference>
<reference evidence="2 3" key="1">
    <citation type="submission" date="2018-09" db="EMBL/GenBank/DDBJ databases">
        <title>Paracoccus onubensis nov. sp. a moderate halophilic bacterium isolated from Gruta de las Maravillas (Aracena, Spain).</title>
        <authorList>
            <person name="Jurado V."/>
            <person name="Gutierrez-Patricio S."/>
            <person name="Gonzalez-Pimentel J.L."/>
            <person name="Laiz L."/>
            <person name="Saiz-Jimenez C."/>
        </authorList>
    </citation>
    <scope>NUCLEOTIDE SEQUENCE [LARGE SCALE GENOMIC DNA]</scope>
    <source>
        <strain evidence="2 3">DSM 19484</strain>
    </source>
</reference>
<evidence type="ECO:0000313" key="3">
    <source>
        <dbReference type="Proteomes" id="UP000285530"/>
    </source>
</evidence>
<name>A0A418ZP66_9RHOB</name>
<dbReference type="InterPro" id="IPR025948">
    <property type="entry name" value="HTH-like_dom"/>
</dbReference>
<gene>
    <name evidence="2" type="ORF">D3P06_18275</name>
</gene>
<dbReference type="InterPro" id="IPR050900">
    <property type="entry name" value="Transposase_IS3/IS150/IS904"/>
</dbReference>
<dbReference type="Pfam" id="PF13276">
    <property type="entry name" value="HTH_21"/>
    <property type="match status" value="1"/>
</dbReference>
<keyword evidence="3" id="KW-1185">Reference proteome</keyword>
<comment type="caution">
    <text evidence="2">The sequence shown here is derived from an EMBL/GenBank/DDBJ whole genome shotgun (WGS) entry which is preliminary data.</text>
</comment>
<proteinExistence type="predicted"/>